<dbReference type="InterPro" id="IPR039760">
    <property type="entry name" value="MOFRL_protein"/>
</dbReference>
<dbReference type="InterPro" id="IPR037035">
    <property type="entry name" value="GK-like_C_sf"/>
</dbReference>
<feature type="domain" description="MOFRL-associated" evidence="2">
    <location>
        <begin position="5"/>
        <end position="227"/>
    </location>
</feature>
<keyword evidence="4" id="KW-1185">Reference proteome</keyword>
<gene>
    <name evidence="3" type="ORF">DXC51_06010</name>
</gene>
<evidence type="ECO:0000313" key="3">
    <source>
        <dbReference type="EMBL" id="RGE63505.1"/>
    </source>
</evidence>
<evidence type="ECO:0000313" key="4">
    <source>
        <dbReference type="Proteomes" id="UP000260812"/>
    </source>
</evidence>
<dbReference type="SUPFAM" id="SSF82544">
    <property type="entry name" value="GckA/TtuD-like"/>
    <property type="match status" value="1"/>
</dbReference>
<dbReference type="Proteomes" id="UP000260812">
    <property type="component" value="Unassembled WGS sequence"/>
</dbReference>
<dbReference type="PANTHER" id="PTHR12227:SF0">
    <property type="entry name" value="GLYCERATE KINASE"/>
    <property type="match status" value="1"/>
</dbReference>
<dbReference type="GeneID" id="97986443"/>
<organism evidence="3 4">
    <name type="scientific">Eisenbergiella massiliensis</name>
    <dbReference type="NCBI Taxonomy" id="1720294"/>
    <lineage>
        <taxon>Bacteria</taxon>
        <taxon>Bacillati</taxon>
        <taxon>Bacillota</taxon>
        <taxon>Clostridia</taxon>
        <taxon>Lachnospirales</taxon>
        <taxon>Lachnospiraceae</taxon>
        <taxon>Eisenbergiella</taxon>
    </lineage>
</organism>
<name>A0A3E3I8V9_9FIRM</name>
<dbReference type="PANTHER" id="PTHR12227">
    <property type="entry name" value="GLYCERATE KINASE"/>
    <property type="match status" value="1"/>
</dbReference>
<dbReference type="Pfam" id="PF13660">
    <property type="entry name" value="DUF4147"/>
    <property type="match status" value="1"/>
</dbReference>
<dbReference type="Gene3D" id="3.40.50.10180">
    <property type="entry name" value="Glycerate kinase, MOFRL-like N-terminal domain"/>
    <property type="match status" value="1"/>
</dbReference>
<evidence type="ECO:0000259" key="1">
    <source>
        <dbReference type="Pfam" id="PF05161"/>
    </source>
</evidence>
<dbReference type="InterPro" id="IPR007835">
    <property type="entry name" value="MOFRL"/>
</dbReference>
<feature type="domain" description="MOFRL" evidence="1">
    <location>
        <begin position="295"/>
        <end position="399"/>
    </location>
</feature>
<evidence type="ECO:0000259" key="2">
    <source>
        <dbReference type="Pfam" id="PF13660"/>
    </source>
</evidence>
<dbReference type="AlphaFoldDB" id="A0A3E3I8V9"/>
<dbReference type="EMBL" id="QVLV01000003">
    <property type="protein sequence ID" value="RGE63505.1"/>
    <property type="molecule type" value="Genomic_DNA"/>
</dbReference>
<reference evidence="3" key="1">
    <citation type="submission" date="2018-08" db="EMBL/GenBank/DDBJ databases">
        <title>A genome reference for cultivated species of the human gut microbiota.</title>
        <authorList>
            <person name="Zou Y."/>
            <person name="Xue W."/>
            <person name="Luo G."/>
        </authorList>
    </citation>
    <scope>NUCLEOTIDE SEQUENCE [LARGE SCALE GENOMIC DNA]</scope>
    <source>
        <strain evidence="3">TF05-5AC</strain>
    </source>
</reference>
<dbReference type="Pfam" id="PF05161">
    <property type="entry name" value="MOFRL"/>
    <property type="match status" value="1"/>
</dbReference>
<proteinExistence type="predicted"/>
<comment type="caution">
    <text evidence="3">The sequence shown here is derived from an EMBL/GenBank/DDBJ whole genome shotgun (WGS) entry which is preliminary data.</text>
</comment>
<dbReference type="Gene3D" id="3.40.1480.10">
    <property type="entry name" value="MOFRL domain"/>
    <property type="match status" value="1"/>
</dbReference>
<dbReference type="InterPro" id="IPR025286">
    <property type="entry name" value="MOFRL_assoc_dom"/>
</dbReference>
<dbReference type="InterPro" id="IPR038614">
    <property type="entry name" value="GK_N_sf"/>
</dbReference>
<dbReference type="RefSeq" id="WP_117544100.1">
    <property type="nucleotide sequence ID" value="NZ_QVLV01000003.1"/>
</dbReference>
<accession>A0A3E3I8V9</accession>
<dbReference type="GO" id="GO:0008887">
    <property type="term" value="F:glycerate kinase activity"/>
    <property type="evidence" value="ECO:0007669"/>
    <property type="project" value="InterPro"/>
</dbReference>
<sequence>MREDAFQIIQKTIADCLPDKAVRDSLQKLDFTGKVYVVAIGKAAWVMAKTASVFLADRLEKGIIITKYEHSRGALDKFEIIEAGHPTPDENSVLGAGKAVELVKEATQEDTVLLLLSGGGSSLVELPMPGLTLADIQEVTRQLLFCGAGITEINVLRKKLSAMKGGKFARYLKRAKAYSIILSDIIGDNDDMIASGLTYPDDSTAEEVKQIIEKYHLQLEKKVEDILLNSQPCRDIQIENHVVGSVKDLCRAAAEHAKELGYHPYILTASMQCEAKAAGKWIASYASSDYEKPFAVIAGGETVVKVTGKGLGGRNQELALSAARQLSGREDALLFSLGSDGTDGPTDAAGGIVDGSTVGQLEQLGVDVDQVLKNNDSYHALKLVDGLIMTGATGTNVNDVAVLLCR</sequence>
<protein>
    <submittedName>
        <fullName evidence="3">DUF4147 domain-containing protein</fullName>
    </submittedName>
</protein>
<dbReference type="GO" id="GO:0005737">
    <property type="term" value="C:cytoplasm"/>
    <property type="evidence" value="ECO:0007669"/>
    <property type="project" value="TreeGrafter"/>
</dbReference>